<keyword evidence="7 9" id="KW-0687">Ribonucleoprotein</keyword>
<dbReference type="InterPro" id="IPR000897">
    <property type="entry name" value="SRP54_GTPase_dom"/>
</dbReference>
<comment type="catalytic activity">
    <reaction evidence="8 9">
        <text>GTP + H2O = GDP + phosphate + H(+)</text>
        <dbReference type="Rhea" id="RHEA:19669"/>
        <dbReference type="ChEBI" id="CHEBI:15377"/>
        <dbReference type="ChEBI" id="CHEBI:15378"/>
        <dbReference type="ChEBI" id="CHEBI:37565"/>
        <dbReference type="ChEBI" id="CHEBI:43474"/>
        <dbReference type="ChEBI" id="CHEBI:58189"/>
        <dbReference type="EC" id="3.6.5.4"/>
    </reaction>
</comment>
<name>A0A9D1JXH1_9BACT</name>
<dbReference type="GO" id="GO:0005525">
    <property type="term" value="F:GTP binding"/>
    <property type="evidence" value="ECO:0007669"/>
    <property type="project" value="UniProtKB-UniRule"/>
</dbReference>
<keyword evidence="3 9" id="KW-0378">Hydrolase</keyword>
<dbReference type="InterPro" id="IPR013822">
    <property type="entry name" value="Signal_recog_particl_SRP54_hlx"/>
</dbReference>
<evidence type="ECO:0000256" key="1">
    <source>
        <dbReference type="ARBA" id="ARBA00005450"/>
    </source>
</evidence>
<dbReference type="HAMAP" id="MF_00306">
    <property type="entry name" value="SRP54"/>
    <property type="match status" value="1"/>
</dbReference>
<organism evidence="11 12">
    <name type="scientific">Candidatus Galligastranaerophilus intestinavium</name>
    <dbReference type="NCBI Taxonomy" id="2840836"/>
    <lineage>
        <taxon>Bacteria</taxon>
        <taxon>Candidatus Galligastranaerophilus</taxon>
    </lineage>
</organism>
<dbReference type="InterPro" id="IPR042101">
    <property type="entry name" value="SRP54_N_sf"/>
</dbReference>
<comment type="domain">
    <text evidence="9">Composed of three domains: the N-terminal N domain, which is responsible for interactions with the ribosome, the central G domain, which binds GTP, and the C-terminal M domain, which binds the RNA and the signal sequence of the RNC.</text>
</comment>
<proteinExistence type="inferred from homology"/>
<dbReference type="InterPro" id="IPR004125">
    <property type="entry name" value="Signal_recog_particle_SRP54_M"/>
</dbReference>
<dbReference type="GO" id="GO:0008312">
    <property type="term" value="F:7S RNA binding"/>
    <property type="evidence" value="ECO:0007669"/>
    <property type="project" value="InterPro"/>
</dbReference>
<dbReference type="GO" id="GO:0006614">
    <property type="term" value="P:SRP-dependent cotranslational protein targeting to membrane"/>
    <property type="evidence" value="ECO:0007669"/>
    <property type="project" value="InterPro"/>
</dbReference>
<keyword evidence="9" id="KW-0963">Cytoplasm</keyword>
<comment type="subcellular location">
    <subcellularLocation>
        <location evidence="9">Cytoplasm</location>
    </subcellularLocation>
    <text evidence="9">The SRP-RNC complex is targeted to the cytoplasmic membrane.</text>
</comment>
<dbReference type="InterPro" id="IPR027417">
    <property type="entry name" value="P-loop_NTPase"/>
</dbReference>
<evidence type="ECO:0000313" key="11">
    <source>
        <dbReference type="EMBL" id="HIS74469.1"/>
    </source>
</evidence>
<evidence type="ECO:0000259" key="10">
    <source>
        <dbReference type="PROSITE" id="PS00300"/>
    </source>
</evidence>
<comment type="subunit">
    <text evidence="9">Part of the signal recognition particle protein translocation system, which is composed of SRP and FtsY.</text>
</comment>
<dbReference type="GO" id="GO:0048500">
    <property type="term" value="C:signal recognition particle"/>
    <property type="evidence" value="ECO:0007669"/>
    <property type="project" value="UniProtKB-UniRule"/>
</dbReference>
<keyword evidence="5 9" id="KW-0342">GTP-binding</keyword>
<protein>
    <recommendedName>
        <fullName evidence="9">Signal recognition particle protein</fullName>
        <ecNumber evidence="9">3.6.5.4</ecNumber>
    </recommendedName>
    <alternativeName>
        <fullName evidence="9">Fifty-four homolog</fullName>
    </alternativeName>
</protein>
<evidence type="ECO:0000256" key="4">
    <source>
        <dbReference type="ARBA" id="ARBA00022884"/>
    </source>
</evidence>
<dbReference type="NCBIfam" id="TIGR00959">
    <property type="entry name" value="ffh"/>
    <property type="match status" value="1"/>
</dbReference>
<dbReference type="Gene3D" id="3.40.50.300">
    <property type="entry name" value="P-loop containing nucleotide triphosphate hydrolases"/>
    <property type="match status" value="1"/>
</dbReference>
<dbReference type="Proteomes" id="UP000886865">
    <property type="component" value="Unassembled WGS sequence"/>
</dbReference>
<reference evidence="11" key="2">
    <citation type="journal article" date="2021" name="PeerJ">
        <title>Extensive microbial diversity within the chicken gut microbiome revealed by metagenomics and culture.</title>
        <authorList>
            <person name="Gilroy R."/>
            <person name="Ravi A."/>
            <person name="Getino M."/>
            <person name="Pursley I."/>
            <person name="Horton D.L."/>
            <person name="Alikhan N.F."/>
            <person name="Baker D."/>
            <person name="Gharbi K."/>
            <person name="Hall N."/>
            <person name="Watson M."/>
            <person name="Adriaenssens E.M."/>
            <person name="Foster-Nyarko E."/>
            <person name="Jarju S."/>
            <person name="Secka A."/>
            <person name="Antonio M."/>
            <person name="Oren A."/>
            <person name="Chaudhuri R.R."/>
            <person name="La Ragione R."/>
            <person name="Hildebrand F."/>
            <person name="Pallen M.J."/>
        </authorList>
    </citation>
    <scope>NUCLEOTIDE SEQUENCE</scope>
    <source>
        <strain evidence="11">CHK152-2871</strain>
    </source>
</reference>
<dbReference type="GO" id="GO:0003924">
    <property type="term" value="F:GTPase activity"/>
    <property type="evidence" value="ECO:0007669"/>
    <property type="project" value="UniProtKB-UniRule"/>
</dbReference>
<evidence type="ECO:0000256" key="8">
    <source>
        <dbReference type="ARBA" id="ARBA00048027"/>
    </source>
</evidence>
<reference evidence="11" key="1">
    <citation type="submission" date="2020-10" db="EMBL/GenBank/DDBJ databases">
        <authorList>
            <person name="Gilroy R."/>
        </authorList>
    </citation>
    <scope>NUCLEOTIDE SEQUENCE</scope>
    <source>
        <strain evidence="11">CHK152-2871</strain>
    </source>
</reference>
<evidence type="ECO:0000256" key="3">
    <source>
        <dbReference type="ARBA" id="ARBA00022801"/>
    </source>
</evidence>
<keyword evidence="6 9" id="KW-0733">Signal recognition particle</keyword>
<dbReference type="SMART" id="SM00382">
    <property type="entry name" value="AAA"/>
    <property type="match status" value="1"/>
</dbReference>
<dbReference type="InterPro" id="IPR004780">
    <property type="entry name" value="SRP"/>
</dbReference>
<dbReference type="EC" id="3.6.5.4" evidence="9"/>
<dbReference type="PANTHER" id="PTHR11564">
    <property type="entry name" value="SIGNAL RECOGNITION PARTICLE 54K PROTEIN SRP54"/>
    <property type="match status" value="1"/>
</dbReference>
<keyword evidence="4 9" id="KW-0694">RNA-binding</keyword>
<comment type="function">
    <text evidence="9">Involved in targeting and insertion of nascent membrane proteins into the cytoplasmic membrane. Binds to the hydrophobic signal sequence of the ribosome-nascent chain (RNC) as it emerges from the ribosomes. The SRP-RNC complex is then targeted to the cytoplasmic membrane where it interacts with the SRP receptor FtsY.</text>
</comment>
<dbReference type="AlphaFoldDB" id="A0A9D1JXH1"/>
<evidence type="ECO:0000313" key="12">
    <source>
        <dbReference type="Proteomes" id="UP000886865"/>
    </source>
</evidence>
<dbReference type="SMART" id="SM00962">
    <property type="entry name" value="SRP54"/>
    <property type="match status" value="1"/>
</dbReference>
<evidence type="ECO:0000256" key="7">
    <source>
        <dbReference type="ARBA" id="ARBA00023274"/>
    </source>
</evidence>
<evidence type="ECO:0000256" key="6">
    <source>
        <dbReference type="ARBA" id="ARBA00023135"/>
    </source>
</evidence>
<accession>A0A9D1JXH1</accession>
<keyword evidence="2 9" id="KW-0547">Nucleotide-binding</keyword>
<dbReference type="InterPro" id="IPR022941">
    <property type="entry name" value="SRP54"/>
</dbReference>
<dbReference type="Pfam" id="PF00448">
    <property type="entry name" value="SRP54"/>
    <property type="match status" value="1"/>
</dbReference>
<dbReference type="PROSITE" id="PS00300">
    <property type="entry name" value="SRP54"/>
    <property type="match status" value="1"/>
</dbReference>
<dbReference type="Pfam" id="PF02881">
    <property type="entry name" value="SRP54_N"/>
    <property type="match status" value="1"/>
</dbReference>
<dbReference type="PANTHER" id="PTHR11564:SF5">
    <property type="entry name" value="SIGNAL RECOGNITION PARTICLE SUBUNIT SRP54"/>
    <property type="match status" value="1"/>
</dbReference>
<feature type="domain" description="SRP54-type proteins GTP-binding" evidence="10">
    <location>
        <begin position="268"/>
        <end position="281"/>
    </location>
</feature>
<evidence type="ECO:0000256" key="5">
    <source>
        <dbReference type="ARBA" id="ARBA00023134"/>
    </source>
</evidence>
<comment type="similarity">
    <text evidence="1 9">Belongs to the GTP-binding SRP family. SRP54 subfamily.</text>
</comment>
<feature type="binding site" evidence="9">
    <location>
        <begin position="107"/>
        <end position="114"/>
    </location>
    <ligand>
        <name>GTP</name>
        <dbReference type="ChEBI" id="CHEBI:37565"/>
    </ligand>
</feature>
<feature type="binding site" evidence="9">
    <location>
        <begin position="189"/>
        <end position="193"/>
    </location>
    <ligand>
        <name>GTP</name>
        <dbReference type="ChEBI" id="CHEBI:37565"/>
    </ligand>
</feature>
<dbReference type="InterPro" id="IPR003593">
    <property type="entry name" value="AAA+_ATPase"/>
</dbReference>
<dbReference type="SUPFAM" id="SSF52540">
    <property type="entry name" value="P-loop containing nucleoside triphosphate hydrolases"/>
    <property type="match status" value="1"/>
</dbReference>
<evidence type="ECO:0000256" key="2">
    <source>
        <dbReference type="ARBA" id="ARBA00022741"/>
    </source>
</evidence>
<dbReference type="InterPro" id="IPR036891">
    <property type="entry name" value="Signal_recog_part_SRP54_M_sf"/>
</dbReference>
<sequence length="456" mass="50812">MMFDSLSERLQEIIKKTAGNAQLSEENMQDALREIRRALLGADVSLGVVKSFISNIKDKALGQDVIKSVNPSQMLIKIVNDELVELLGKEKKPLNLDTNPSFIMMLGLQGSGKTTSSAKLGLKLKKEGKKPLLVALDVYRPAAILQLKTLCAENNLDFFSLENEKDVRKIVDEAIKYAKENQNTVLILDTAGRLQIDTSMMAELLLIERMYPLNEKLLVIDSMTGQEAIDVAKNFDEQLSITGIILTKLDGDTKGGCALSVVYSTGKPVKLVGMGEKIEPLEDFYPERMASRILGMGDIVSLVEKAQKNIDVEEAKKLEEKLLKAQFSFEDFLKIQKQIKMLGSFDGILGMLPIPGLNKDDRQKISHEGEKQFKKMEVLISSMTPQERRNPDLLNASRKKRIARGAGMELGELNAFVTQFEQMRKMMQGFGALKNTFKKGGKSALYGKMPKGGRFR</sequence>
<dbReference type="Gene3D" id="1.10.260.30">
    <property type="entry name" value="Signal recognition particle, SRP54 subunit, M-domain"/>
    <property type="match status" value="1"/>
</dbReference>
<dbReference type="SUPFAM" id="SSF47446">
    <property type="entry name" value="Signal peptide-binding domain"/>
    <property type="match status" value="1"/>
</dbReference>
<dbReference type="EMBL" id="DVJQ01000048">
    <property type="protein sequence ID" value="HIS74469.1"/>
    <property type="molecule type" value="Genomic_DNA"/>
</dbReference>
<comment type="caution">
    <text evidence="11">The sequence shown here is derived from an EMBL/GenBank/DDBJ whole genome shotgun (WGS) entry which is preliminary data.</text>
</comment>
<feature type="binding site" evidence="9">
    <location>
        <begin position="247"/>
        <end position="250"/>
    </location>
    <ligand>
        <name>GTP</name>
        <dbReference type="ChEBI" id="CHEBI:37565"/>
    </ligand>
</feature>
<gene>
    <name evidence="9 11" type="primary">ffh</name>
    <name evidence="11" type="ORF">IAA86_05580</name>
</gene>
<dbReference type="Gene3D" id="1.20.120.140">
    <property type="entry name" value="Signal recognition particle SRP54, nucleotide-binding domain"/>
    <property type="match status" value="1"/>
</dbReference>
<dbReference type="SMART" id="SM00963">
    <property type="entry name" value="SRP54_N"/>
    <property type="match status" value="1"/>
</dbReference>
<dbReference type="Pfam" id="PF02978">
    <property type="entry name" value="SRP_SPB"/>
    <property type="match status" value="1"/>
</dbReference>
<evidence type="ECO:0000256" key="9">
    <source>
        <dbReference type="HAMAP-Rule" id="MF_00306"/>
    </source>
</evidence>